<proteinExistence type="predicted"/>
<reference evidence="5 6" key="1">
    <citation type="submission" date="2023-10" db="EMBL/GenBank/DDBJ databases">
        <title>Chromosome-scale genome assembly provides insights into flower coloration mechanisms of Canna indica.</title>
        <authorList>
            <person name="Li C."/>
        </authorList>
    </citation>
    <scope>NUCLEOTIDE SEQUENCE [LARGE SCALE GENOMIC DNA]</scope>
    <source>
        <tissue evidence="5">Flower</tissue>
    </source>
</reference>
<evidence type="ECO:0000256" key="1">
    <source>
        <dbReference type="ARBA" id="ARBA00022884"/>
    </source>
</evidence>
<dbReference type="Pfam" id="PF01985">
    <property type="entry name" value="CRS1_YhbY"/>
    <property type="match status" value="1"/>
</dbReference>
<evidence type="ECO:0000256" key="2">
    <source>
        <dbReference type="PROSITE-ProRule" id="PRU00626"/>
    </source>
</evidence>
<dbReference type="SMART" id="SM01103">
    <property type="entry name" value="CRS1_YhbY"/>
    <property type="match status" value="1"/>
</dbReference>
<feature type="region of interest" description="Disordered" evidence="3">
    <location>
        <begin position="388"/>
        <end position="430"/>
    </location>
</feature>
<protein>
    <recommendedName>
        <fullName evidence="4">CRM domain-containing protein</fullName>
    </recommendedName>
</protein>
<dbReference type="InterPro" id="IPR040286">
    <property type="entry name" value="At3g25440-like"/>
</dbReference>
<organism evidence="5 6">
    <name type="scientific">Canna indica</name>
    <name type="common">Indian-shot</name>
    <dbReference type="NCBI Taxonomy" id="4628"/>
    <lineage>
        <taxon>Eukaryota</taxon>
        <taxon>Viridiplantae</taxon>
        <taxon>Streptophyta</taxon>
        <taxon>Embryophyta</taxon>
        <taxon>Tracheophyta</taxon>
        <taxon>Spermatophyta</taxon>
        <taxon>Magnoliopsida</taxon>
        <taxon>Liliopsida</taxon>
        <taxon>Zingiberales</taxon>
        <taxon>Cannaceae</taxon>
        <taxon>Canna</taxon>
    </lineage>
</organism>
<evidence type="ECO:0000259" key="4">
    <source>
        <dbReference type="PROSITE" id="PS51295"/>
    </source>
</evidence>
<dbReference type="GO" id="GO:0003723">
    <property type="term" value="F:RNA binding"/>
    <property type="evidence" value="ECO:0007669"/>
    <property type="project" value="UniProtKB-UniRule"/>
</dbReference>
<feature type="compositionally biased region" description="Acidic residues" evidence="3">
    <location>
        <begin position="412"/>
        <end position="426"/>
    </location>
</feature>
<dbReference type="Gene3D" id="3.30.110.60">
    <property type="entry name" value="YhbY-like"/>
    <property type="match status" value="1"/>
</dbReference>
<dbReference type="AlphaFoldDB" id="A0AAQ3K8X7"/>
<dbReference type="InterPro" id="IPR035920">
    <property type="entry name" value="YhbY-like_sf"/>
</dbReference>
<evidence type="ECO:0000256" key="3">
    <source>
        <dbReference type="SAM" id="MobiDB-lite"/>
    </source>
</evidence>
<evidence type="ECO:0000313" key="5">
    <source>
        <dbReference type="EMBL" id="WOL04134.1"/>
    </source>
</evidence>
<evidence type="ECO:0000313" key="6">
    <source>
        <dbReference type="Proteomes" id="UP001327560"/>
    </source>
</evidence>
<dbReference type="EMBL" id="CP136893">
    <property type="protein sequence ID" value="WOL04134.1"/>
    <property type="molecule type" value="Genomic_DNA"/>
</dbReference>
<keyword evidence="6" id="KW-1185">Reference proteome</keyword>
<dbReference type="SUPFAM" id="SSF75471">
    <property type="entry name" value="YhbY-like"/>
    <property type="match status" value="1"/>
</dbReference>
<gene>
    <name evidence="5" type="ORF">Cni_G12855</name>
</gene>
<dbReference type="InterPro" id="IPR001890">
    <property type="entry name" value="RNA-binding_CRM"/>
</dbReference>
<name>A0AAQ3K8X7_9LILI</name>
<dbReference type="Proteomes" id="UP001327560">
    <property type="component" value="Chromosome 4"/>
</dbReference>
<dbReference type="PROSITE" id="PS51295">
    <property type="entry name" value="CRM"/>
    <property type="match status" value="1"/>
</dbReference>
<sequence length="498" mass="57548">MIITNEISFRFVEQSKYACPHLAAGALHRRLYIRHPRPPAISERWSSALVDEFDTGRRTRINSGSLPLRLVSSLRSGSFNNLCKVPNQNSVYGLANGVNGFYISSFCNIHSSQPLNNTSHDVVEPQKDTQSEEPVNDQGVVKVKRKKLKGKRAVVRWLKFFRWKKKKENERMTAEEKILYKLKKAKRKEERLVEALKKIEPSTSSEATHDPEILTPEEHFYFLKMGHKCKNYVPVGRRGIFQGVILNMHLHWKKHQTLKVIVKTFTPEEVREIATELARLSGGIVLDIHEGNTIIMYRGKNYAQPPTEIMSPRVSLSRKKALDKSKYRDELRAVRRFIPKLHQDLEDLQEQLKREGESKSMKATEEAPLDTVKNKIIDDHLLKRLEGLEGHESINNEPVEDDSLMESSSWSETEDLSDIFETDSEEEMKKPERPLYLDEVEKFPSNINEEPEDFEEHLRQIAAAAKRANLSTKDIKLTDLDEVDKIFLRASSLLKKRK</sequence>
<dbReference type="PANTHER" id="PTHR31426:SF5">
    <property type="entry name" value="OS04G0492900 PROTEIN"/>
    <property type="match status" value="1"/>
</dbReference>
<feature type="domain" description="CRM" evidence="4">
    <location>
        <begin position="212"/>
        <end position="309"/>
    </location>
</feature>
<dbReference type="PANTHER" id="PTHR31426">
    <property type="entry name" value="GROUP II INTRON SPLICING FACTOR CRS1-LIKE"/>
    <property type="match status" value="1"/>
</dbReference>
<keyword evidence="1 2" id="KW-0694">RNA-binding</keyword>
<accession>A0AAQ3K8X7</accession>